<dbReference type="AlphaFoldDB" id="A0A4R6UNP7"/>
<dbReference type="RefSeq" id="WP_133590350.1">
    <property type="nucleotide sequence ID" value="NZ_CP037953.1"/>
</dbReference>
<feature type="domain" description="YdhG-like" evidence="1">
    <location>
        <begin position="27"/>
        <end position="128"/>
    </location>
</feature>
<accession>A0A4R6UNP7</accession>
<evidence type="ECO:0000313" key="2">
    <source>
        <dbReference type="EMBL" id="TDQ48442.1"/>
    </source>
</evidence>
<protein>
    <submittedName>
        <fullName evidence="2">Uncharacterized protein DUF1801</fullName>
    </submittedName>
</protein>
<keyword evidence="3" id="KW-1185">Reference proteome</keyword>
<organism evidence="2 3">
    <name type="scientific">Permianibacter aggregans</name>
    <dbReference type="NCBI Taxonomy" id="1510150"/>
    <lineage>
        <taxon>Bacteria</taxon>
        <taxon>Pseudomonadati</taxon>
        <taxon>Pseudomonadota</taxon>
        <taxon>Gammaproteobacteria</taxon>
        <taxon>Pseudomonadales</taxon>
        <taxon>Pseudomonadaceae</taxon>
        <taxon>Permianibacter</taxon>
    </lineage>
</organism>
<comment type="caution">
    <text evidence="2">The sequence shown here is derived from an EMBL/GenBank/DDBJ whole genome shotgun (WGS) entry which is preliminary data.</text>
</comment>
<dbReference type="InterPro" id="IPR014922">
    <property type="entry name" value="YdhG-like"/>
</dbReference>
<dbReference type="Pfam" id="PF08818">
    <property type="entry name" value="DUF1801"/>
    <property type="match status" value="1"/>
</dbReference>
<dbReference type="EMBL" id="SNYM01000007">
    <property type="protein sequence ID" value="TDQ48442.1"/>
    <property type="molecule type" value="Genomic_DNA"/>
</dbReference>
<proteinExistence type="predicted"/>
<evidence type="ECO:0000259" key="1">
    <source>
        <dbReference type="Pfam" id="PF08818"/>
    </source>
</evidence>
<reference evidence="2 3" key="1">
    <citation type="submission" date="2019-03" db="EMBL/GenBank/DDBJ databases">
        <title>Genomic Encyclopedia of Type Strains, Phase IV (KMG-IV): sequencing the most valuable type-strain genomes for metagenomic binning, comparative biology and taxonomic classification.</title>
        <authorList>
            <person name="Goeker M."/>
        </authorList>
    </citation>
    <scope>NUCLEOTIDE SEQUENCE [LARGE SCALE GENOMIC DNA]</scope>
    <source>
        <strain evidence="2 3">DSM 103792</strain>
    </source>
</reference>
<dbReference type="Proteomes" id="UP000295375">
    <property type="component" value="Unassembled WGS sequence"/>
</dbReference>
<evidence type="ECO:0000313" key="3">
    <source>
        <dbReference type="Proteomes" id="UP000295375"/>
    </source>
</evidence>
<sequence>MAENKTKPTEESVEAYIASRANEQQAADCRQLMALFKKLTKQPPRMWGPSIVGYGAYRYTYESGRTGEAPLAGFAIRGRELVVYLDCEEQATTSLSTLGKHRMTKSCLYFKQLADLDFSVLEKLVIQSIEAVKRRYG</sequence>
<gene>
    <name evidence="2" type="ORF">EV696_107179</name>
</gene>
<dbReference type="OrthoDB" id="5951444at2"/>
<name>A0A4R6UNP7_9GAMM</name>